<dbReference type="AlphaFoldDB" id="T1K5P2"/>
<accession>T1K5P2</accession>
<dbReference type="EnsemblMetazoa" id="tetur05g07000.1">
    <property type="protein sequence ID" value="tetur05g07000.1"/>
    <property type="gene ID" value="tetur05g07000"/>
</dbReference>
<proteinExistence type="predicted"/>
<protein>
    <submittedName>
        <fullName evidence="1">Uncharacterized protein</fullName>
    </submittedName>
</protein>
<reference evidence="1" key="2">
    <citation type="submission" date="2015-06" db="UniProtKB">
        <authorList>
            <consortium name="EnsemblMetazoa"/>
        </authorList>
    </citation>
    <scope>IDENTIFICATION</scope>
</reference>
<keyword evidence="2" id="KW-1185">Reference proteome</keyword>
<dbReference type="Proteomes" id="UP000015104">
    <property type="component" value="Unassembled WGS sequence"/>
</dbReference>
<organism evidence="1 2">
    <name type="scientific">Tetranychus urticae</name>
    <name type="common">Two-spotted spider mite</name>
    <dbReference type="NCBI Taxonomy" id="32264"/>
    <lineage>
        <taxon>Eukaryota</taxon>
        <taxon>Metazoa</taxon>
        <taxon>Ecdysozoa</taxon>
        <taxon>Arthropoda</taxon>
        <taxon>Chelicerata</taxon>
        <taxon>Arachnida</taxon>
        <taxon>Acari</taxon>
        <taxon>Acariformes</taxon>
        <taxon>Trombidiformes</taxon>
        <taxon>Prostigmata</taxon>
        <taxon>Eleutherengona</taxon>
        <taxon>Raphignathae</taxon>
        <taxon>Tetranychoidea</taxon>
        <taxon>Tetranychidae</taxon>
        <taxon>Tetranychus</taxon>
    </lineage>
</organism>
<evidence type="ECO:0000313" key="1">
    <source>
        <dbReference type="EnsemblMetazoa" id="tetur05g07000.1"/>
    </source>
</evidence>
<sequence length="52" mass="6032">MEPPKNNQMLLQLNNRHSIHGTLLARPTWTNHSSCLPHDRFTGWVYVPIDPP</sequence>
<evidence type="ECO:0000313" key="2">
    <source>
        <dbReference type="Proteomes" id="UP000015104"/>
    </source>
</evidence>
<name>T1K5P2_TETUR</name>
<dbReference type="HOGENOM" id="CLU_3089825_0_0_1"/>
<dbReference type="EMBL" id="CAEY01001590">
    <property type="status" value="NOT_ANNOTATED_CDS"/>
    <property type="molecule type" value="Genomic_DNA"/>
</dbReference>
<reference evidence="2" key="1">
    <citation type="submission" date="2011-08" db="EMBL/GenBank/DDBJ databases">
        <authorList>
            <person name="Rombauts S."/>
        </authorList>
    </citation>
    <scope>NUCLEOTIDE SEQUENCE</scope>
    <source>
        <strain evidence="2">London</strain>
    </source>
</reference>